<dbReference type="GO" id="GO:0016705">
    <property type="term" value="F:oxidoreductase activity, acting on paired donors, with incorporation or reduction of molecular oxygen"/>
    <property type="evidence" value="ECO:0007669"/>
    <property type="project" value="UniProtKB-ARBA"/>
</dbReference>
<dbReference type="GO" id="GO:0046872">
    <property type="term" value="F:metal ion binding"/>
    <property type="evidence" value="ECO:0007669"/>
    <property type="project" value="UniProtKB-KW"/>
</dbReference>
<dbReference type="FunFam" id="2.60.120.330:FF:000017">
    <property type="entry name" value="2-oxoglutarate-dependent dioxygenase DAO"/>
    <property type="match status" value="1"/>
</dbReference>
<evidence type="ECO:0000256" key="6">
    <source>
        <dbReference type="RuleBase" id="RU003682"/>
    </source>
</evidence>
<dbReference type="InterPro" id="IPR050231">
    <property type="entry name" value="Iron_ascorbate_oxido_reductase"/>
</dbReference>
<dbReference type="PANTHER" id="PTHR47990">
    <property type="entry name" value="2-OXOGLUTARATE (2OG) AND FE(II)-DEPENDENT OXYGENASE SUPERFAMILY PROTEIN-RELATED"/>
    <property type="match status" value="1"/>
</dbReference>
<dbReference type="Proteomes" id="UP000325577">
    <property type="component" value="Linkage Group LG21"/>
</dbReference>
<organism evidence="8 9">
    <name type="scientific">Nyssa sinensis</name>
    <dbReference type="NCBI Taxonomy" id="561372"/>
    <lineage>
        <taxon>Eukaryota</taxon>
        <taxon>Viridiplantae</taxon>
        <taxon>Streptophyta</taxon>
        <taxon>Embryophyta</taxon>
        <taxon>Tracheophyta</taxon>
        <taxon>Spermatophyta</taxon>
        <taxon>Magnoliopsida</taxon>
        <taxon>eudicotyledons</taxon>
        <taxon>Gunneridae</taxon>
        <taxon>Pentapetalae</taxon>
        <taxon>asterids</taxon>
        <taxon>Cornales</taxon>
        <taxon>Nyssaceae</taxon>
        <taxon>Nyssa</taxon>
    </lineage>
</organism>
<accession>A0A5J5ACG5</accession>
<reference evidence="8 9" key="1">
    <citation type="submission" date="2019-09" db="EMBL/GenBank/DDBJ databases">
        <title>A chromosome-level genome assembly of the Chinese tupelo Nyssa sinensis.</title>
        <authorList>
            <person name="Yang X."/>
            <person name="Kang M."/>
            <person name="Yang Y."/>
            <person name="Xiong H."/>
            <person name="Wang M."/>
            <person name="Zhang Z."/>
            <person name="Wang Z."/>
            <person name="Wu H."/>
            <person name="Ma T."/>
            <person name="Liu J."/>
            <person name="Xi Z."/>
        </authorList>
    </citation>
    <scope>NUCLEOTIDE SEQUENCE [LARGE SCALE GENOMIC DNA]</scope>
    <source>
        <strain evidence="8">J267</strain>
        <tissue evidence="8">Leaf</tissue>
    </source>
</reference>
<evidence type="ECO:0000256" key="1">
    <source>
        <dbReference type="ARBA" id="ARBA00022723"/>
    </source>
</evidence>
<comment type="function">
    <text evidence="3">2-oxoglutarate-dependent dioxygenase essential for auxin catabolism and maintenance of auxin homeostasis in reproductive organs. Catalyzes the irreversible oxidation of indole-3-acetic acid (IAA) to the biologically inactive 2-oxoindole-3-acetic acid (OxIAA).</text>
</comment>
<dbReference type="InterPro" id="IPR044861">
    <property type="entry name" value="IPNS-like_FE2OG_OXY"/>
</dbReference>
<evidence type="ECO:0000256" key="3">
    <source>
        <dbReference type="ARBA" id="ARBA00054658"/>
    </source>
</evidence>
<keyword evidence="2 6" id="KW-0408">Iron</keyword>
<name>A0A5J5ACG5_9ASTE</name>
<keyword evidence="9" id="KW-1185">Reference proteome</keyword>
<evidence type="ECO:0000256" key="5">
    <source>
        <dbReference type="ARBA" id="ARBA00076740"/>
    </source>
</evidence>
<evidence type="ECO:0000259" key="7">
    <source>
        <dbReference type="PROSITE" id="PS51471"/>
    </source>
</evidence>
<sequence>MAGVCIPVIDMQDFPRQAEKLIAACEEWGYFRIINHGIPVTLLSEMKSVARSLLDLPVKVKERTADAVVGKGYSPPDTANPLLEGLGVYDMAFPGAVDTFCDHLNSTSHQRETILRYSHAVYDLAQEIGQKLVESMGMDIELFKGWPCQFRMNKYHYSSQTIGLTGAPMHTDAGFLTIVQDDEIVNGLEAIDKESGALIPVDPMPGTLLINMGDLGKVWSNGRFHNVKHRVQCNEGTIRMSIALFVLGPKEAEVEAPPQLVDSDHPRLFIPFTFEDYRMLRISKRLPTGGALELLRAK</sequence>
<feature type="domain" description="Fe2OG dioxygenase" evidence="7">
    <location>
        <begin position="144"/>
        <end position="248"/>
    </location>
</feature>
<proteinExistence type="inferred from homology"/>
<gene>
    <name evidence="8" type="ORF">F0562_035187</name>
</gene>
<dbReference type="SUPFAM" id="SSF51197">
    <property type="entry name" value="Clavaminate synthase-like"/>
    <property type="match status" value="1"/>
</dbReference>
<dbReference type="InterPro" id="IPR005123">
    <property type="entry name" value="Oxoglu/Fe-dep_dioxygenase_dom"/>
</dbReference>
<comment type="similarity">
    <text evidence="6">Belongs to the iron/ascorbate-dependent oxidoreductase family.</text>
</comment>
<evidence type="ECO:0000256" key="4">
    <source>
        <dbReference type="ARBA" id="ARBA00074102"/>
    </source>
</evidence>
<dbReference type="EMBL" id="CM018045">
    <property type="protein sequence ID" value="KAA8527944.1"/>
    <property type="molecule type" value="Genomic_DNA"/>
</dbReference>
<dbReference type="PROSITE" id="PS51471">
    <property type="entry name" value="FE2OG_OXY"/>
    <property type="match status" value="1"/>
</dbReference>
<evidence type="ECO:0000313" key="8">
    <source>
        <dbReference type="EMBL" id="KAA8527944.1"/>
    </source>
</evidence>
<protein>
    <recommendedName>
        <fullName evidence="4">2-oxoglutarate-dependent dioxygenase DAO</fullName>
    </recommendedName>
    <alternativeName>
        <fullName evidence="5">Protein DIOXYGENASE FOR AUXIN OXIDATION</fullName>
    </alternativeName>
</protein>
<keyword evidence="1 6" id="KW-0479">Metal-binding</keyword>
<evidence type="ECO:0000256" key="2">
    <source>
        <dbReference type="ARBA" id="ARBA00023004"/>
    </source>
</evidence>
<dbReference type="AlphaFoldDB" id="A0A5J5ACG5"/>
<dbReference type="Pfam" id="PF03171">
    <property type="entry name" value="2OG-FeII_Oxy"/>
    <property type="match status" value="1"/>
</dbReference>
<dbReference type="Pfam" id="PF14226">
    <property type="entry name" value="DIOX_N"/>
    <property type="match status" value="1"/>
</dbReference>
<dbReference type="InterPro" id="IPR026992">
    <property type="entry name" value="DIOX_N"/>
</dbReference>
<dbReference type="InterPro" id="IPR027443">
    <property type="entry name" value="IPNS-like_sf"/>
</dbReference>
<dbReference type="OrthoDB" id="288590at2759"/>
<evidence type="ECO:0000313" key="9">
    <source>
        <dbReference type="Proteomes" id="UP000325577"/>
    </source>
</evidence>
<keyword evidence="6" id="KW-0560">Oxidoreductase</keyword>
<dbReference type="Gene3D" id="2.60.120.330">
    <property type="entry name" value="B-lactam Antibiotic, Isopenicillin N Synthase, Chain"/>
    <property type="match status" value="1"/>
</dbReference>